<dbReference type="FunFam" id="1.10.10.10:FF:000001">
    <property type="entry name" value="LysR family transcriptional regulator"/>
    <property type="match status" value="1"/>
</dbReference>
<dbReference type="Proteomes" id="UP000701680">
    <property type="component" value="Unassembled WGS sequence"/>
</dbReference>
<dbReference type="InterPro" id="IPR036390">
    <property type="entry name" value="WH_DNA-bd_sf"/>
</dbReference>
<keyword evidence="3" id="KW-0238">DNA-binding</keyword>
<dbReference type="CDD" id="cd05466">
    <property type="entry name" value="PBP2_LTTR_substrate"/>
    <property type="match status" value="1"/>
</dbReference>
<dbReference type="SUPFAM" id="SSF46785">
    <property type="entry name" value="Winged helix' DNA-binding domain"/>
    <property type="match status" value="1"/>
</dbReference>
<keyword evidence="8" id="KW-1185">Reference proteome</keyword>
<dbReference type="InterPro" id="IPR036388">
    <property type="entry name" value="WH-like_DNA-bd_sf"/>
</dbReference>
<dbReference type="PRINTS" id="PR00039">
    <property type="entry name" value="HTHLYSR"/>
</dbReference>
<reference evidence="8 9" key="1">
    <citation type="journal article" date="2020" name="Cell Host Microbe">
        <title>Functional and Genomic Variation between Human-Derived Isolates of Lachnospiraceae Reveals Inter- and Intra-Species Diversity.</title>
        <authorList>
            <person name="Sorbara M.T."/>
            <person name="Littmann E.R."/>
            <person name="Fontana E."/>
            <person name="Moody T.U."/>
            <person name="Kohout C.E."/>
            <person name="Gjonbalaj M."/>
            <person name="Eaton V."/>
            <person name="Seok R."/>
            <person name="Leiner I.M."/>
            <person name="Pamer E.G."/>
        </authorList>
    </citation>
    <scope>NUCLEOTIDE SEQUENCE [LARGE SCALE GENOMIC DNA]</scope>
    <source>
        <strain evidence="7 8">MSK.17.11</strain>
        <strain evidence="6 9">MSK.17.38</strain>
    </source>
</reference>
<dbReference type="SUPFAM" id="SSF53850">
    <property type="entry name" value="Periplasmic binding protein-like II"/>
    <property type="match status" value="1"/>
</dbReference>
<dbReference type="GO" id="GO:0003677">
    <property type="term" value="F:DNA binding"/>
    <property type="evidence" value="ECO:0007669"/>
    <property type="project" value="UniProtKB-KW"/>
</dbReference>
<evidence type="ECO:0000313" key="8">
    <source>
        <dbReference type="Proteomes" id="UP000528555"/>
    </source>
</evidence>
<reference evidence="7" key="2">
    <citation type="submission" date="2020-02" db="EMBL/GenBank/DDBJ databases">
        <authorList>
            <person name="Littmann E."/>
            <person name="Sorbara M."/>
        </authorList>
    </citation>
    <scope>NUCLEOTIDE SEQUENCE</scope>
    <source>
        <strain evidence="7">MSK.17.11</strain>
        <strain evidence="6">MSK.17.38</strain>
    </source>
</reference>
<dbReference type="InterPro" id="IPR005119">
    <property type="entry name" value="LysR_subst-bd"/>
</dbReference>
<evidence type="ECO:0000313" key="6">
    <source>
        <dbReference type="EMBL" id="NSK15038.1"/>
    </source>
</evidence>
<evidence type="ECO:0000259" key="5">
    <source>
        <dbReference type="PROSITE" id="PS50931"/>
    </source>
</evidence>
<evidence type="ECO:0000256" key="4">
    <source>
        <dbReference type="ARBA" id="ARBA00023163"/>
    </source>
</evidence>
<accession>A0A850HM11</accession>
<dbReference type="GO" id="GO:0005829">
    <property type="term" value="C:cytosol"/>
    <property type="evidence" value="ECO:0007669"/>
    <property type="project" value="TreeGrafter"/>
</dbReference>
<dbReference type="InterPro" id="IPR050950">
    <property type="entry name" value="HTH-type_LysR_regulators"/>
</dbReference>
<name>A0A850HM11_9FIRM</name>
<dbReference type="EMBL" id="JAAITX010000006">
    <property type="protein sequence ID" value="NVH58812.1"/>
    <property type="molecule type" value="Genomic_DNA"/>
</dbReference>
<proteinExistence type="inferred from homology"/>
<dbReference type="Pfam" id="PF00126">
    <property type="entry name" value="HTH_1"/>
    <property type="match status" value="1"/>
</dbReference>
<dbReference type="Gene3D" id="3.40.190.290">
    <property type="match status" value="1"/>
</dbReference>
<feature type="domain" description="HTH lysR-type" evidence="5">
    <location>
        <begin position="1"/>
        <end position="58"/>
    </location>
</feature>
<evidence type="ECO:0000256" key="2">
    <source>
        <dbReference type="ARBA" id="ARBA00023015"/>
    </source>
</evidence>
<dbReference type="PROSITE" id="PS50931">
    <property type="entry name" value="HTH_LYSR"/>
    <property type="match status" value="1"/>
</dbReference>
<evidence type="ECO:0000313" key="7">
    <source>
        <dbReference type="EMBL" id="NVH58812.1"/>
    </source>
</evidence>
<dbReference type="PANTHER" id="PTHR30419:SF8">
    <property type="entry name" value="NITROGEN ASSIMILATION TRANSCRIPTIONAL ACTIVATOR-RELATED"/>
    <property type="match status" value="1"/>
</dbReference>
<gene>
    <name evidence="7" type="ORF">G5A66_09185</name>
    <name evidence="6" type="ORF">G5A75_09205</name>
</gene>
<evidence type="ECO:0000313" key="9">
    <source>
        <dbReference type="Proteomes" id="UP000701680"/>
    </source>
</evidence>
<dbReference type="Gene3D" id="1.10.10.10">
    <property type="entry name" value="Winged helix-like DNA-binding domain superfamily/Winged helix DNA-binding domain"/>
    <property type="match status" value="1"/>
</dbReference>
<dbReference type="AlphaFoldDB" id="A0A850HM11"/>
<evidence type="ECO:0000256" key="1">
    <source>
        <dbReference type="ARBA" id="ARBA00009437"/>
    </source>
</evidence>
<organism evidence="7 8">
    <name type="scientific">Dorea phocaeensis</name>
    <dbReference type="NCBI Taxonomy" id="2040291"/>
    <lineage>
        <taxon>Bacteria</taxon>
        <taxon>Bacillati</taxon>
        <taxon>Bacillota</taxon>
        <taxon>Clostridia</taxon>
        <taxon>Lachnospirales</taxon>
        <taxon>Lachnospiraceae</taxon>
        <taxon>Dorea</taxon>
    </lineage>
</organism>
<evidence type="ECO:0000256" key="3">
    <source>
        <dbReference type="ARBA" id="ARBA00023125"/>
    </source>
</evidence>
<dbReference type="Proteomes" id="UP000528555">
    <property type="component" value="Unassembled WGS sequence"/>
</dbReference>
<sequence>MQFHQLRYVLEVANEKSISAAAKKLYLSQPSLSQQIINLEKELGIPLFVRHSKSVTLTDAGEQFVQSAKRILNEKEQLSDLMEKYSLLQGGTLHLGLLWIAGYLDLAKVISDYQETHPGITYSLKVNGSKKLLEMLYARSINAAFLLGIENALKNHEELFCHKILDDHFVAVVPSKHPFASKRSLSLKELHEQPIIMPAKESSVHKNFIQAFDHYGVAPSIICETSQSDFVMKLAAQNLGIGFSSNSIAQALKTEATAIIPLEEYIPRTIYYVTLNELLEYPPIRSFTEYVQQYDFKTQFETEKE</sequence>
<dbReference type="InterPro" id="IPR000847">
    <property type="entry name" value="LysR_HTH_N"/>
</dbReference>
<dbReference type="PANTHER" id="PTHR30419">
    <property type="entry name" value="HTH-TYPE TRANSCRIPTIONAL REGULATOR YBHD"/>
    <property type="match status" value="1"/>
</dbReference>
<dbReference type="RefSeq" id="WP_173814875.1">
    <property type="nucleotide sequence ID" value="NZ_JAAITX010000006.1"/>
</dbReference>
<keyword evidence="2" id="KW-0805">Transcription regulation</keyword>
<keyword evidence="4" id="KW-0804">Transcription</keyword>
<protein>
    <submittedName>
        <fullName evidence="7">LysR family transcriptional regulator</fullName>
    </submittedName>
</protein>
<dbReference type="EMBL" id="JAAIUO010000006">
    <property type="protein sequence ID" value="NSK15038.1"/>
    <property type="molecule type" value="Genomic_DNA"/>
</dbReference>
<comment type="caution">
    <text evidence="7">The sequence shown here is derived from an EMBL/GenBank/DDBJ whole genome shotgun (WGS) entry which is preliminary data.</text>
</comment>
<comment type="similarity">
    <text evidence="1">Belongs to the LysR transcriptional regulatory family.</text>
</comment>
<dbReference type="Pfam" id="PF03466">
    <property type="entry name" value="LysR_substrate"/>
    <property type="match status" value="1"/>
</dbReference>
<dbReference type="GO" id="GO:0003700">
    <property type="term" value="F:DNA-binding transcription factor activity"/>
    <property type="evidence" value="ECO:0007669"/>
    <property type="project" value="InterPro"/>
</dbReference>